<gene>
    <name evidence="1" type="ORF">NP233_g3686</name>
</gene>
<reference evidence="1" key="1">
    <citation type="submission" date="2022-07" db="EMBL/GenBank/DDBJ databases">
        <title>Genome Sequence of Leucocoprinus birnbaumii.</title>
        <authorList>
            <person name="Buettner E."/>
        </authorList>
    </citation>
    <scope>NUCLEOTIDE SEQUENCE</scope>
    <source>
        <strain evidence="1">VT141</strain>
    </source>
</reference>
<dbReference type="EMBL" id="JANIEX010000180">
    <property type="protein sequence ID" value="KAJ3571549.1"/>
    <property type="molecule type" value="Genomic_DNA"/>
</dbReference>
<organism evidence="1 2">
    <name type="scientific">Leucocoprinus birnbaumii</name>
    <dbReference type="NCBI Taxonomy" id="56174"/>
    <lineage>
        <taxon>Eukaryota</taxon>
        <taxon>Fungi</taxon>
        <taxon>Dikarya</taxon>
        <taxon>Basidiomycota</taxon>
        <taxon>Agaricomycotina</taxon>
        <taxon>Agaricomycetes</taxon>
        <taxon>Agaricomycetidae</taxon>
        <taxon>Agaricales</taxon>
        <taxon>Agaricineae</taxon>
        <taxon>Agaricaceae</taxon>
        <taxon>Leucocoprinus</taxon>
    </lineage>
</organism>
<protein>
    <submittedName>
        <fullName evidence="1">Uncharacterized protein</fullName>
    </submittedName>
</protein>
<keyword evidence="2" id="KW-1185">Reference proteome</keyword>
<dbReference type="Proteomes" id="UP001213000">
    <property type="component" value="Unassembled WGS sequence"/>
</dbReference>
<accession>A0AAD5YSL1</accession>
<sequence length="1060" mass="122309">MLHLSLHLTPGIRPPVFEPRISDGMPLNALKQHTYRAYRAREQWQTLTQTFSTRRADLSKLGGWNNLELLPGGRWIFGTTFQGGAYMIELGTRRTQGHRVRFPPYLEDLSFQKTTTWIGDDRANKKFCFRIAVPSSAIKEREQGPVRIYNIDCDVDSNHFSAELRALVDTRPPISLGFRSYVVPSEHYLAQCYYHFTRGYGPERTVLQLDSYNKNRSVRRYAERESMPFFLPNNRLGLVSQSFIDVFAIEESSRSEYLELKLLHRIPAEIHPQFISRPLIGGEATYLVGTSFWDEHSRSGTLRRVTINHSSAAPTVDSVGVLECKAFYSRYRRYGPMASVFLQRGSCLEVVTHDLFSQHQPALRYTRHELALKPKDKGYEKLALMRVIVTPCLPPPLLHSLDDRLSRHEIFEQDLHTSHRLENTMFLEQCWIHPPADKRRCVLYRLVQMLKPIGPEALQILRAHGAQDYHLHAILEESRPKFHDDSIGTLRLGRRPASYIWYPPLPSVTASLLSAETMNHPQFCTFFSFSNTYHESEHQVLVASLAFQLAKGHGRRGYPALLPGILANNPAIFKQNIRIQFRRLVDEPIRFLASQDSQLWLDKQLYLDILRVKSRNSPDRDRSAQFTQGMNNPWPDTTIFIHALDKCRDKGVQLEICELLEGRVRTNPESTLRWIVSGLDSSSVPASSADWTLGHRIDHNLVVDEDEAKSNPFLSLKKGLAIIQQKFAYQSQLRSLWPPNQLLRDIASAAGGNTDLVNLIMLFVSDERVNNPASQLEKCVHLIQTFRVSNDITPPTLLDHFYHQILSDVSPSHWLTAKRILGVLVLFHTDHPRISPLFVSNFLGLGREQFYQALQGLHPLIDIPALPFIDNYPLTFRQSSFRGFLLNPRRSLQRCLGDGEVCYDVASRSLHWLTFGNQEQITRRDLAWDSNHLKNHLARELLDFSHNFLVSACIRTPEHLTPKLINDLKTFDFKKLLRVTGYLNVSPPADVRKSTEFARWLYRHDKEHPWVCHEKWAALNGKEEGLWARLDEIDASQRRVWRRKRRFNNWDDETKGLPSD</sequence>
<comment type="caution">
    <text evidence="1">The sequence shown here is derived from an EMBL/GenBank/DDBJ whole genome shotgun (WGS) entry which is preliminary data.</text>
</comment>
<name>A0AAD5YSL1_9AGAR</name>
<dbReference type="AlphaFoldDB" id="A0AAD5YSL1"/>
<evidence type="ECO:0000313" key="1">
    <source>
        <dbReference type="EMBL" id="KAJ3571549.1"/>
    </source>
</evidence>
<evidence type="ECO:0000313" key="2">
    <source>
        <dbReference type="Proteomes" id="UP001213000"/>
    </source>
</evidence>
<proteinExistence type="predicted"/>